<dbReference type="OrthoDB" id="5729110at2"/>
<dbReference type="InterPro" id="IPR034984">
    <property type="entry name" value="Imelysin-like_IPPA"/>
</dbReference>
<comment type="caution">
    <text evidence="5">The sequence shown here is derived from an EMBL/GenBank/DDBJ whole genome shotgun (WGS) entry which is preliminary data.</text>
</comment>
<evidence type="ECO:0000313" key="6">
    <source>
        <dbReference type="Proteomes" id="UP000281128"/>
    </source>
</evidence>
<feature type="domain" description="Imelysin-like" evidence="4">
    <location>
        <begin position="36"/>
        <end position="312"/>
    </location>
</feature>
<feature type="chain" id="PRO_5017334719" evidence="3">
    <location>
        <begin position="20"/>
        <end position="339"/>
    </location>
</feature>
<evidence type="ECO:0000313" key="5">
    <source>
        <dbReference type="EMBL" id="RKF13798.1"/>
    </source>
</evidence>
<evidence type="ECO:0000256" key="1">
    <source>
        <dbReference type="ARBA" id="ARBA00004196"/>
    </source>
</evidence>
<dbReference type="InterPro" id="IPR018976">
    <property type="entry name" value="Imelysin-like"/>
</dbReference>
<dbReference type="InterPro" id="IPR038352">
    <property type="entry name" value="Imelysin_sf"/>
</dbReference>
<keyword evidence="2 3" id="KW-0732">Signal</keyword>
<dbReference type="Proteomes" id="UP000281128">
    <property type="component" value="Unassembled WGS sequence"/>
</dbReference>
<evidence type="ECO:0000256" key="3">
    <source>
        <dbReference type="SAM" id="SignalP"/>
    </source>
</evidence>
<evidence type="ECO:0000256" key="2">
    <source>
        <dbReference type="ARBA" id="ARBA00022729"/>
    </source>
</evidence>
<dbReference type="GO" id="GO:0030313">
    <property type="term" value="C:cell envelope"/>
    <property type="evidence" value="ECO:0007669"/>
    <property type="project" value="UniProtKB-SubCell"/>
</dbReference>
<feature type="signal peptide" evidence="3">
    <location>
        <begin position="1"/>
        <end position="19"/>
    </location>
</feature>
<dbReference type="Pfam" id="PF09375">
    <property type="entry name" value="Peptidase_M75"/>
    <property type="match status" value="1"/>
</dbReference>
<gene>
    <name evidence="5" type="ORF">D6850_11365</name>
</gene>
<comment type="subcellular location">
    <subcellularLocation>
        <location evidence="1">Cell envelope</location>
    </subcellularLocation>
</comment>
<name>A0A3A8B8B1_9RHOB</name>
<protein>
    <submittedName>
        <fullName evidence="5">Peptidase M75</fullName>
    </submittedName>
</protein>
<reference evidence="5 6" key="1">
    <citation type="submission" date="2018-09" db="EMBL/GenBank/DDBJ databases">
        <title>Roseovarius spongiae sp. nov., isolated from a marine sponge.</title>
        <authorList>
            <person name="Zhuang L."/>
            <person name="Luo L."/>
        </authorList>
    </citation>
    <scope>NUCLEOTIDE SEQUENCE [LARGE SCALE GENOMIC DNA]</scope>
    <source>
        <strain evidence="5 6">HN-E21</strain>
    </source>
</reference>
<dbReference type="CDD" id="cd14659">
    <property type="entry name" value="Imelysin-like_IPPA"/>
    <property type="match status" value="1"/>
</dbReference>
<dbReference type="Gene3D" id="1.20.1420.20">
    <property type="entry name" value="M75 peptidase, HXXE motif"/>
    <property type="match status" value="1"/>
</dbReference>
<dbReference type="AlphaFoldDB" id="A0A3A8B8B1"/>
<organism evidence="5 6">
    <name type="scientific">Roseovarius spongiae</name>
    <dbReference type="NCBI Taxonomy" id="2320272"/>
    <lineage>
        <taxon>Bacteria</taxon>
        <taxon>Pseudomonadati</taxon>
        <taxon>Pseudomonadota</taxon>
        <taxon>Alphaproteobacteria</taxon>
        <taxon>Rhodobacterales</taxon>
        <taxon>Roseobacteraceae</taxon>
        <taxon>Roseovarius</taxon>
    </lineage>
</organism>
<dbReference type="EMBL" id="RAPE01000003">
    <property type="protein sequence ID" value="RKF13798.1"/>
    <property type="molecule type" value="Genomic_DNA"/>
</dbReference>
<dbReference type="RefSeq" id="WP_121167006.1">
    <property type="nucleotide sequence ID" value="NZ_RAPE01000003.1"/>
</dbReference>
<sequence>MKHLLLAALIALAPLPAAAQEDRQEIVDDVVQNHVLPRFETLAAQAQNLAQTAQADCKADSPVLRAAYGDAFDAWVAASHLRLGPTEVDDRAFALAFWPDSRGVTPRVLAGLIEEEDPIAFSPEDYADVSIAARGFYALEFLLYDERISSLGASGYRCALVRTVSGDIANLSAAILRGWREGYAETMTHPAPDGAYRDTGEALKALFQTLTTGLEFTIDLRLGRPLGTFDHPRPKRAEAWRSGRSARHVMLSLATLGDLAGRLAADAPALHMELDAAVARAAGRLADLDDPIFAGVSDPESRIRIEALQQMVIDIREMVRKDLGPDLGVSAGFNALDGD</sequence>
<evidence type="ECO:0000259" key="4">
    <source>
        <dbReference type="Pfam" id="PF09375"/>
    </source>
</evidence>
<keyword evidence="6" id="KW-1185">Reference proteome</keyword>
<accession>A0A3A8B8B1</accession>
<proteinExistence type="predicted"/>